<evidence type="ECO:0000313" key="2">
    <source>
        <dbReference type="Proteomes" id="UP000054248"/>
    </source>
</evidence>
<dbReference type="Proteomes" id="UP000054248">
    <property type="component" value="Unassembled WGS sequence"/>
</dbReference>
<dbReference type="HOGENOM" id="CLU_1595764_0_0_1"/>
<accession>A0A0C3QAK4</accession>
<sequence>MPKYVKKEEDYEPHLNLISETDPAVLWRKAKPLDLRPKTEGEMSKDYVICRSGINSEVSNALLRVFATGAHDPDAAGQCVGSSLRDSILARSPQYKLLPLLVRNKNGSYFEKFPDHSGYFMRANGHERLKNKGGSGWGRRGFHWPKVYFNVHLLPDDLRKEVKEEDD</sequence>
<proteinExistence type="predicted"/>
<evidence type="ECO:0000313" key="1">
    <source>
        <dbReference type="EMBL" id="KIO21199.1"/>
    </source>
</evidence>
<reference evidence="1 2" key="1">
    <citation type="submission" date="2014-04" db="EMBL/GenBank/DDBJ databases">
        <authorList>
            <consortium name="DOE Joint Genome Institute"/>
            <person name="Kuo A."/>
            <person name="Girlanda M."/>
            <person name="Perotto S."/>
            <person name="Kohler A."/>
            <person name="Nagy L.G."/>
            <person name="Floudas D."/>
            <person name="Copeland A."/>
            <person name="Barry K.W."/>
            <person name="Cichocki N."/>
            <person name="Veneault-Fourrey C."/>
            <person name="LaButti K."/>
            <person name="Lindquist E.A."/>
            <person name="Lipzen A."/>
            <person name="Lundell T."/>
            <person name="Morin E."/>
            <person name="Murat C."/>
            <person name="Sun H."/>
            <person name="Tunlid A."/>
            <person name="Henrissat B."/>
            <person name="Grigoriev I.V."/>
            <person name="Hibbett D.S."/>
            <person name="Martin F."/>
            <person name="Nordberg H.P."/>
            <person name="Cantor M.N."/>
            <person name="Hua S.X."/>
        </authorList>
    </citation>
    <scope>NUCLEOTIDE SEQUENCE [LARGE SCALE GENOMIC DNA]</scope>
    <source>
        <strain evidence="1 2">MUT 4182</strain>
    </source>
</reference>
<dbReference type="AlphaFoldDB" id="A0A0C3QAK4"/>
<dbReference type="EMBL" id="KN823146">
    <property type="protein sequence ID" value="KIO21199.1"/>
    <property type="molecule type" value="Genomic_DNA"/>
</dbReference>
<gene>
    <name evidence="1" type="ORF">M407DRAFT_10527</name>
</gene>
<name>A0A0C3QAK4_9AGAM</name>
<dbReference type="OrthoDB" id="3224007at2759"/>
<protein>
    <submittedName>
        <fullName evidence="1">Uncharacterized protein</fullName>
    </submittedName>
</protein>
<organism evidence="1 2">
    <name type="scientific">Tulasnella calospora MUT 4182</name>
    <dbReference type="NCBI Taxonomy" id="1051891"/>
    <lineage>
        <taxon>Eukaryota</taxon>
        <taxon>Fungi</taxon>
        <taxon>Dikarya</taxon>
        <taxon>Basidiomycota</taxon>
        <taxon>Agaricomycotina</taxon>
        <taxon>Agaricomycetes</taxon>
        <taxon>Cantharellales</taxon>
        <taxon>Tulasnellaceae</taxon>
        <taxon>Tulasnella</taxon>
    </lineage>
</organism>
<reference evidence="2" key="2">
    <citation type="submission" date="2015-01" db="EMBL/GenBank/DDBJ databases">
        <title>Evolutionary Origins and Diversification of the Mycorrhizal Mutualists.</title>
        <authorList>
            <consortium name="DOE Joint Genome Institute"/>
            <consortium name="Mycorrhizal Genomics Consortium"/>
            <person name="Kohler A."/>
            <person name="Kuo A."/>
            <person name="Nagy L.G."/>
            <person name="Floudas D."/>
            <person name="Copeland A."/>
            <person name="Barry K.W."/>
            <person name="Cichocki N."/>
            <person name="Veneault-Fourrey C."/>
            <person name="LaButti K."/>
            <person name="Lindquist E.A."/>
            <person name="Lipzen A."/>
            <person name="Lundell T."/>
            <person name="Morin E."/>
            <person name="Murat C."/>
            <person name="Riley R."/>
            <person name="Ohm R."/>
            <person name="Sun H."/>
            <person name="Tunlid A."/>
            <person name="Henrissat B."/>
            <person name="Grigoriev I.V."/>
            <person name="Hibbett D.S."/>
            <person name="Martin F."/>
        </authorList>
    </citation>
    <scope>NUCLEOTIDE SEQUENCE [LARGE SCALE GENOMIC DNA]</scope>
    <source>
        <strain evidence="2">MUT 4182</strain>
    </source>
</reference>
<keyword evidence="2" id="KW-1185">Reference proteome</keyword>